<evidence type="ECO:0000256" key="7">
    <source>
        <dbReference type="ARBA" id="ARBA00023010"/>
    </source>
</evidence>
<dbReference type="GO" id="GO:0009306">
    <property type="term" value="P:protein secretion"/>
    <property type="evidence" value="ECO:0007669"/>
    <property type="project" value="UniProtKB-UniRule"/>
</dbReference>
<dbReference type="PANTHER" id="PTHR33910">
    <property type="entry name" value="PROTEIN TRANSLOCASE SUBUNIT SECE"/>
    <property type="match status" value="1"/>
</dbReference>
<keyword evidence="2 9" id="KW-0813">Transport</keyword>
<organism evidence="10 11">
    <name type="scientific">Candidatus Azambacteria bacterium GW2011_GWA2_45_90</name>
    <dbReference type="NCBI Taxonomy" id="1618614"/>
    <lineage>
        <taxon>Bacteria</taxon>
        <taxon>Candidatus Azamiibacteriota</taxon>
    </lineage>
</organism>
<dbReference type="InterPro" id="IPR001901">
    <property type="entry name" value="Translocase_SecE/Sec61-g"/>
</dbReference>
<dbReference type="NCBIfam" id="TIGR00964">
    <property type="entry name" value="secE_bact"/>
    <property type="match status" value="1"/>
</dbReference>
<reference evidence="10 11" key="1">
    <citation type="journal article" date="2015" name="Nature">
        <title>rRNA introns, odd ribosomes, and small enigmatic genomes across a large radiation of phyla.</title>
        <authorList>
            <person name="Brown C.T."/>
            <person name="Hug L.A."/>
            <person name="Thomas B.C."/>
            <person name="Sharon I."/>
            <person name="Castelle C.J."/>
            <person name="Singh A."/>
            <person name="Wilkins M.J."/>
            <person name="Williams K.H."/>
            <person name="Banfield J.F."/>
        </authorList>
    </citation>
    <scope>NUCLEOTIDE SEQUENCE [LARGE SCALE GENOMIC DNA]</scope>
</reference>
<dbReference type="PANTHER" id="PTHR33910:SF1">
    <property type="entry name" value="PROTEIN TRANSLOCASE SUBUNIT SECE"/>
    <property type="match status" value="1"/>
</dbReference>
<dbReference type="GO" id="GO:0005886">
    <property type="term" value="C:plasma membrane"/>
    <property type="evidence" value="ECO:0007669"/>
    <property type="project" value="UniProtKB-SubCell"/>
</dbReference>
<dbReference type="GO" id="GO:0065002">
    <property type="term" value="P:intracellular protein transmembrane transport"/>
    <property type="evidence" value="ECO:0007669"/>
    <property type="project" value="UniProtKB-UniRule"/>
</dbReference>
<comment type="function">
    <text evidence="9">Essential subunit of the Sec protein translocation channel SecYEG. Clamps together the 2 halves of SecY. May contact the channel plug during translocation.</text>
</comment>
<dbReference type="InterPro" id="IPR005807">
    <property type="entry name" value="SecE_bac"/>
</dbReference>
<comment type="subunit">
    <text evidence="9">Component of the Sec protein translocase complex. Heterotrimer consisting of SecY, SecE and SecG subunits. The heterotrimers can form oligomers, although 1 heterotrimer is thought to be able to translocate proteins. Interacts with the ribosome. Interacts with SecDF, and other proteins may be involved. Interacts with SecA.</text>
</comment>
<evidence type="ECO:0000256" key="8">
    <source>
        <dbReference type="ARBA" id="ARBA00023136"/>
    </source>
</evidence>
<dbReference type="PROSITE" id="PS01067">
    <property type="entry name" value="SECE_SEC61G"/>
    <property type="match status" value="1"/>
</dbReference>
<name>A0A0G1NEY4_9BACT</name>
<keyword evidence="3 9" id="KW-1003">Cell membrane</keyword>
<evidence type="ECO:0000256" key="2">
    <source>
        <dbReference type="ARBA" id="ARBA00022448"/>
    </source>
</evidence>
<keyword evidence="7 9" id="KW-0811">Translocation</keyword>
<gene>
    <name evidence="9" type="primary">secE</name>
    <name evidence="10" type="ORF">UX27_C0011G0002</name>
</gene>
<accession>A0A0G1NEY4</accession>
<dbReference type="HAMAP" id="MF_00422">
    <property type="entry name" value="SecE"/>
    <property type="match status" value="1"/>
</dbReference>
<feature type="transmembrane region" description="Helical" evidence="9">
    <location>
        <begin position="30"/>
        <end position="52"/>
    </location>
</feature>
<dbReference type="Proteomes" id="UP000034644">
    <property type="component" value="Unassembled WGS sequence"/>
</dbReference>
<evidence type="ECO:0000256" key="1">
    <source>
        <dbReference type="ARBA" id="ARBA00004370"/>
    </source>
</evidence>
<comment type="similarity">
    <text evidence="9">Belongs to the SecE/SEC61-gamma family.</text>
</comment>
<dbReference type="GO" id="GO:0043952">
    <property type="term" value="P:protein transport by the Sec complex"/>
    <property type="evidence" value="ECO:0007669"/>
    <property type="project" value="UniProtKB-UniRule"/>
</dbReference>
<dbReference type="Pfam" id="PF00584">
    <property type="entry name" value="SecE"/>
    <property type="match status" value="1"/>
</dbReference>
<evidence type="ECO:0000313" key="10">
    <source>
        <dbReference type="EMBL" id="KKU19071.1"/>
    </source>
</evidence>
<comment type="subcellular location">
    <subcellularLocation>
        <location evidence="9">Cell membrane</location>
        <topology evidence="9">Single-pass membrane protein</topology>
    </subcellularLocation>
    <subcellularLocation>
        <location evidence="1">Membrane</location>
    </subcellularLocation>
</comment>
<sequence>MIDKIINFLKEVNSELKKVNWPTREETIKYTGIVIAASLAVAFFLGGLNYLFTYLLSRFVL</sequence>
<evidence type="ECO:0000256" key="5">
    <source>
        <dbReference type="ARBA" id="ARBA00022927"/>
    </source>
</evidence>
<dbReference type="EMBL" id="LCLO01000011">
    <property type="protein sequence ID" value="KKU19071.1"/>
    <property type="molecule type" value="Genomic_DNA"/>
</dbReference>
<proteinExistence type="inferred from homology"/>
<keyword evidence="5 9" id="KW-0653">Protein transport</keyword>
<dbReference type="Gene3D" id="1.20.5.1030">
    <property type="entry name" value="Preprotein translocase secy subunit"/>
    <property type="match status" value="1"/>
</dbReference>
<dbReference type="AlphaFoldDB" id="A0A0G1NEY4"/>
<keyword evidence="4 9" id="KW-0812">Transmembrane</keyword>
<evidence type="ECO:0000256" key="9">
    <source>
        <dbReference type="HAMAP-Rule" id="MF_00422"/>
    </source>
</evidence>
<evidence type="ECO:0000256" key="6">
    <source>
        <dbReference type="ARBA" id="ARBA00022989"/>
    </source>
</evidence>
<evidence type="ECO:0000256" key="4">
    <source>
        <dbReference type="ARBA" id="ARBA00022692"/>
    </source>
</evidence>
<dbReference type="InterPro" id="IPR038379">
    <property type="entry name" value="SecE_sf"/>
</dbReference>
<comment type="caution">
    <text evidence="10">The sequence shown here is derived from an EMBL/GenBank/DDBJ whole genome shotgun (WGS) entry which is preliminary data.</text>
</comment>
<evidence type="ECO:0000313" key="11">
    <source>
        <dbReference type="Proteomes" id="UP000034644"/>
    </source>
</evidence>
<keyword evidence="8 9" id="KW-0472">Membrane</keyword>
<keyword evidence="6 9" id="KW-1133">Transmembrane helix</keyword>
<evidence type="ECO:0000256" key="3">
    <source>
        <dbReference type="ARBA" id="ARBA00022475"/>
    </source>
</evidence>
<dbReference type="GO" id="GO:0008320">
    <property type="term" value="F:protein transmembrane transporter activity"/>
    <property type="evidence" value="ECO:0007669"/>
    <property type="project" value="UniProtKB-UniRule"/>
</dbReference>
<dbReference type="GO" id="GO:0006605">
    <property type="term" value="P:protein targeting"/>
    <property type="evidence" value="ECO:0007669"/>
    <property type="project" value="UniProtKB-UniRule"/>
</dbReference>
<protein>
    <recommendedName>
        <fullName evidence="9">Protein translocase subunit SecE</fullName>
    </recommendedName>
</protein>